<evidence type="ECO:0000256" key="2">
    <source>
        <dbReference type="ARBA" id="ARBA00010569"/>
    </source>
</evidence>
<evidence type="ECO:0000256" key="8">
    <source>
        <dbReference type="ARBA" id="ARBA00023136"/>
    </source>
</evidence>
<reference evidence="10 11" key="1">
    <citation type="submission" date="2024-05" db="EMBL/GenBank/DDBJ databases">
        <authorList>
            <person name="Wallberg A."/>
        </authorList>
    </citation>
    <scope>NUCLEOTIDE SEQUENCE [LARGE SCALE GENOMIC DNA]</scope>
</reference>
<dbReference type="InterPro" id="IPR027417">
    <property type="entry name" value="P-loop_NTPase"/>
</dbReference>
<dbReference type="Gene3D" id="3.40.50.300">
    <property type="entry name" value="P-loop containing nucleotide triphosphate hydrolases"/>
    <property type="match status" value="1"/>
</dbReference>
<dbReference type="AlphaFoldDB" id="A0AAV2S7R2"/>
<keyword evidence="8" id="KW-0472">Membrane</keyword>
<feature type="non-terminal residue" evidence="10">
    <location>
        <position position="1"/>
    </location>
</feature>
<feature type="non-terminal residue" evidence="10">
    <location>
        <position position="244"/>
    </location>
</feature>
<name>A0AAV2S7R2_MEGNR</name>
<evidence type="ECO:0000256" key="7">
    <source>
        <dbReference type="ARBA" id="ARBA00023034"/>
    </source>
</evidence>
<evidence type="ECO:0000256" key="1">
    <source>
        <dbReference type="ARBA" id="ARBA00004323"/>
    </source>
</evidence>
<comment type="caution">
    <text evidence="10">The sequence shown here is derived from an EMBL/GenBank/DDBJ whole genome shotgun (WGS) entry which is preliminary data.</text>
</comment>
<evidence type="ECO:0000313" key="11">
    <source>
        <dbReference type="Proteomes" id="UP001497623"/>
    </source>
</evidence>
<comment type="subcellular location">
    <subcellularLocation>
        <location evidence="1">Golgi apparatus membrane</location>
        <topology evidence="1">Single-pass type II membrane protein</topology>
    </subcellularLocation>
</comment>
<dbReference type="Proteomes" id="UP001497623">
    <property type="component" value="Unassembled WGS sequence"/>
</dbReference>
<dbReference type="GO" id="GO:0000139">
    <property type="term" value="C:Golgi membrane"/>
    <property type="evidence" value="ECO:0007669"/>
    <property type="project" value="UniProtKB-SubCell"/>
</dbReference>
<keyword evidence="6" id="KW-1133">Transmembrane helix</keyword>
<dbReference type="InterPro" id="IPR007734">
    <property type="entry name" value="Heparan_SO4_2-O-STrfase"/>
</dbReference>
<accession>A0AAV2S7R2</accession>
<evidence type="ECO:0000256" key="9">
    <source>
        <dbReference type="ARBA" id="ARBA00023180"/>
    </source>
</evidence>
<keyword evidence="3" id="KW-0808">Transferase</keyword>
<comment type="similarity">
    <text evidence="2">Belongs to the sulfotransferase 3 family.</text>
</comment>
<dbReference type="Pfam" id="PF03567">
    <property type="entry name" value="Sulfotransfer_2"/>
    <property type="match status" value="1"/>
</dbReference>
<keyword evidence="11" id="KW-1185">Reference proteome</keyword>
<dbReference type="PANTHER" id="PTHR12129">
    <property type="entry name" value="HEPARAN SULFATE 2-O-SULFOTRANSFERASE"/>
    <property type="match status" value="1"/>
</dbReference>
<keyword evidence="5" id="KW-0735">Signal-anchor</keyword>
<keyword evidence="4" id="KW-0812">Transmembrane</keyword>
<evidence type="ECO:0000256" key="4">
    <source>
        <dbReference type="ARBA" id="ARBA00022692"/>
    </source>
</evidence>
<organism evidence="10 11">
    <name type="scientific">Meganyctiphanes norvegica</name>
    <name type="common">Northern krill</name>
    <name type="synonym">Thysanopoda norvegica</name>
    <dbReference type="NCBI Taxonomy" id="48144"/>
    <lineage>
        <taxon>Eukaryota</taxon>
        <taxon>Metazoa</taxon>
        <taxon>Ecdysozoa</taxon>
        <taxon>Arthropoda</taxon>
        <taxon>Crustacea</taxon>
        <taxon>Multicrustacea</taxon>
        <taxon>Malacostraca</taxon>
        <taxon>Eumalacostraca</taxon>
        <taxon>Eucarida</taxon>
        <taxon>Euphausiacea</taxon>
        <taxon>Euphausiidae</taxon>
        <taxon>Meganyctiphanes</taxon>
    </lineage>
</organism>
<dbReference type="SUPFAM" id="SSF52540">
    <property type="entry name" value="P-loop containing nucleoside triphosphate hydrolases"/>
    <property type="match status" value="1"/>
</dbReference>
<evidence type="ECO:0000256" key="3">
    <source>
        <dbReference type="ARBA" id="ARBA00022679"/>
    </source>
</evidence>
<evidence type="ECO:0000313" key="10">
    <source>
        <dbReference type="EMBL" id="CAL4165752.1"/>
    </source>
</evidence>
<evidence type="ECO:0008006" key="12">
    <source>
        <dbReference type="Google" id="ProtNLM"/>
    </source>
</evidence>
<dbReference type="InterPro" id="IPR005331">
    <property type="entry name" value="Sulfotransferase"/>
</dbReference>
<keyword evidence="9" id="KW-0325">Glycoprotein</keyword>
<evidence type="ECO:0000256" key="6">
    <source>
        <dbReference type="ARBA" id="ARBA00022989"/>
    </source>
</evidence>
<protein>
    <recommendedName>
        <fullName evidence="12">Heparan sulfate 2-O-sulfotransferase pipe</fullName>
    </recommendedName>
</protein>
<proteinExistence type="inferred from homology"/>
<dbReference type="PANTHER" id="PTHR12129:SF15">
    <property type="entry name" value="URONYL 2-SULFOTRANSFERASE"/>
    <property type="match status" value="1"/>
</dbReference>
<keyword evidence="7" id="KW-0333">Golgi apparatus</keyword>
<evidence type="ECO:0000256" key="5">
    <source>
        <dbReference type="ARBA" id="ARBA00022968"/>
    </source>
</evidence>
<sequence length="244" mass="29000">GIPVPRPRMLSDIKEMQESAKLYNGEQLEELENLQMSVMKTNRPILYNRHMYYINYTEFGHPDPLYMNFIRDPVERFISYYYYMRSQNHTGVPNIESSTSVDECVSLGDPDCLPEKGQDFEFQLSYFCGHHPSCREVGNLDALQQAKYVAEKHYSVVGVLELWETSFKVLEHYLPRFFKYSKELIENLPRHMLQKNKGINRKPYSNLTEQTLRKAFKEDIEFYNFIKQRLYLQSKYIDISSSNH</sequence>
<gene>
    <name evidence="10" type="ORF">MNOR_LOCUS33301</name>
</gene>
<dbReference type="GO" id="GO:0008146">
    <property type="term" value="F:sulfotransferase activity"/>
    <property type="evidence" value="ECO:0007669"/>
    <property type="project" value="InterPro"/>
</dbReference>
<dbReference type="EMBL" id="CAXKWB010047688">
    <property type="protein sequence ID" value="CAL4165752.1"/>
    <property type="molecule type" value="Genomic_DNA"/>
</dbReference>